<dbReference type="GO" id="GO:0030694">
    <property type="term" value="C:bacterial-type flagellum basal body, rod"/>
    <property type="evidence" value="ECO:0007669"/>
    <property type="project" value="UniProtKB-UniRule"/>
</dbReference>
<dbReference type="PROSITE" id="PS00588">
    <property type="entry name" value="FLAGELLA_BB_ROD"/>
    <property type="match status" value="1"/>
</dbReference>
<accession>A0A5R9JFQ6</accession>
<dbReference type="InterPro" id="IPR001444">
    <property type="entry name" value="Flag_bb_rod_N"/>
</dbReference>
<dbReference type="PANTHER" id="PTHR30435">
    <property type="entry name" value="FLAGELLAR PROTEIN"/>
    <property type="match status" value="1"/>
</dbReference>
<keyword evidence="8" id="KW-0966">Cell projection</keyword>
<proteinExistence type="inferred from homology"/>
<reference evidence="8 9" key="1">
    <citation type="submission" date="2019-05" db="EMBL/GenBank/DDBJ databases">
        <authorList>
            <person name="Pankratov T."/>
            <person name="Grouzdev D."/>
        </authorList>
    </citation>
    <scope>NUCLEOTIDE SEQUENCE [LARGE SCALE GENOMIC DNA]</scope>
    <source>
        <strain evidence="8 9">KEBCLARHB70R</strain>
    </source>
</reference>
<protein>
    <recommendedName>
        <fullName evidence="4">Flagellar basal-body rod protein FlgF</fullName>
    </recommendedName>
</protein>
<gene>
    <name evidence="8" type="primary">flgF</name>
    <name evidence="8" type="ORF">FE263_06720</name>
</gene>
<dbReference type="InterPro" id="IPR053967">
    <property type="entry name" value="LlgE_F_G-like_D1"/>
</dbReference>
<sequence length="246" mass="26056">MENPTYIALSRLDAQQRTMDVIASNMANANTAGYKTERVLFSDYLVSQKDTDVAPGGRVLAFTQDRATYRDHTAGSLTQTGNPLDLALGGNGFFSVQTPSGVRLTRSGSFALQADGTVVDSAGNSLLDSGGSPIQLPPGDSKIQIAADGTISGASGQIGKVGVVDVTDLNGLTPEGGKLFRSTVPPQPVAQPKIVQGAIESSNVQPISELTTMMQTERDFQFVTQFVQSENERQQNSIDKITQTQS</sequence>
<dbReference type="SUPFAM" id="SSF117143">
    <property type="entry name" value="Flagellar hook protein flgE"/>
    <property type="match status" value="1"/>
</dbReference>
<keyword evidence="9" id="KW-1185">Reference proteome</keyword>
<evidence type="ECO:0000256" key="3">
    <source>
        <dbReference type="ARBA" id="ARBA00023143"/>
    </source>
</evidence>
<feature type="domain" description="Flagellar basal-body/hook protein C-terminal" evidence="6">
    <location>
        <begin position="195"/>
        <end position="238"/>
    </location>
</feature>
<dbReference type="PANTHER" id="PTHR30435:SF19">
    <property type="entry name" value="FLAGELLAR BASAL-BODY ROD PROTEIN FLGG"/>
    <property type="match status" value="1"/>
</dbReference>
<dbReference type="Pfam" id="PF22692">
    <property type="entry name" value="LlgE_F_G_D1"/>
    <property type="match status" value="1"/>
</dbReference>
<dbReference type="Pfam" id="PF00460">
    <property type="entry name" value="Flg_bb_rod"/>
    <property type="match status" value="1"/>
</dbReference>
<keyword evidence="8" id="KW-0969">Cilium</keyword>
<dbReference type="Proteomes" id="UP000305654">
    <property type="component" value="Unassembled WGS sequence"/>
</dbReference>
<evidence type="ECO:0000313" key="9">
    <source>
        <dbReference type="Proteomes" id="UP000305654"/>
    </source>
</evidence>
<evidence type="ECO:0000256" key="4">
    <source>
        <dbReference type="RuleBase" id="RU362116"/>
    </source>
</evidence>
<dbReference type="InterPro" id="IPR037925">
    <property type="entry name" value="FlgE/F/G-like"/>
</dbReference>
<comment type="similarity">
    <text evidence="2 4">Belongs to the flagella basal body rod proteins family.</text>
</comment>
<dbReference type="NCBIfam" id="TIGR03506">
    <property type="entry name" value="FlgEFG_subfam"/>
    <property type="match status" value="1"/>
</dbReference>
<dbReference type="RefSeq" id="WP_138325193.1">
    <property type="nucleotide sequence ID" value="NZ_VCDI01000002.1"/>
</dbReference>
<evidence type="ECO:0000256" key="2">
    <source>
        <dbReference type="ARBA" id="ARBA00009677"/>
    </source>
</evidence>
<evidence type="ECO:0000259" key="5">
    <source>
        <dbReference type="Pfam" id="PF00460"/>
    </source>
</evidence>
<name>A0A5R9JFQ6_9PROT</name>
<evidence type="ECO:0000259" key="7">
    <source>
        <dbReference type="Pfam" id="PF22692"/>
    </source>
</evidence>
<comment type="caution">
    <text evidence="8">The sequence shown here is derived from an EMBL/GenBank/DDBJ whole genome shotgun (WGS) entry which is preliminary data.</text>
</comment>
<dbReference type="GO" id="GO:0071978">
    <property type="term" value="P:bacterial-type flagellum-dependent swarming motility"/>
    <property type="evidence" value="ECO:0007669"/>
    <property type="project" value="TreeGrafter"/>
</dbReference>
<dbReference type="AlphaFoldDB" id="A0A5R9JFQ6"/>
<dbReference type="InterPro" id="IPR010930">
    <property type="entry name" value="Flg_bb/hook_C_dom"/>
</dbReference>
<keyword evidence="3 4" id="KW-0975">Bacterial flagellum</keyword>
<comment type="subunit">
    <text evidence="4">The basal body constitutes a major portion of the flagellar organelle and consists of five rings (E,L,P,S, and M) mounted on a central rod. The rod consists of about 26 subunits of FlgG in the distal portion, and FlgB, FlgC and FlgF are thought to build up the proximal portion of the rod with about 6 subunits each.</text>
</comment>
<dbReference type="InterPro" id="IPR020013">
    <property type="entry name" value="Flagellar_FlgE/F/G"/>
</dbReference>
<comment type="subcellular location">
    <subcellularLocation>
        <location evidence="1 4">Bacterial flagellum basal body</location>
    </subcellularLocation>
</comment>
<keyword evidence="8" id="KW-0282">Flagellum</keyword>
<organism evidence="8 9">
    <name type="scientific">Lichenicoccus roseus</name>
    <dbReference type="NCBI Taxonomy" id="2683649"/>
    <lineage>
        <taxon>Bacteria</taxon>
        <taxon>Pseudomonadati</taxon>
        <taxon>Pseudomonadota</taxon>
        <taxon>Alphaproteobacteria</taxon>
        <taxon>Acetobacterales</taxon>
        <taxon>Acetobacteraceae</taxon>
        <taxon>Lichenicoccus</taxon>
    </lineage>
</organism>
<evidence type="ECO:0000259" key="6">
    <source>
        <dbReference type="Pfam" id="PF06429"/>
    </source>
</evidence>
<feature type="domain" description="Flagellar basal body rod protein N-terminal" evidence="5">
    <location>
        <begin position="6"/>
        <end position="35"/>
    </location>
</feature>
<evidence type="ECO:0000313" key="8">
    <source>
        <dbReference type="EMBL" id="TLU73118.1"/>
    </source>
</evidence>
<dbReference type="InterPro" id="IPR012836">
    <property type="entry name" value="FlgF"/>
</dbReference>
<evidence type="ECO:0000256" key="1">
    <source>
        <dbReference type="ARBA" id="ARBA00004117"/>
    </source>
</evidence>
<feature type="domain" description="Flagellar hook protein FlgE/F/G-like D1" evidence="7">
    <location>
        <begin position="87"/>
        <end position="152"/>
    </location>
</feature>
<dbReference type="NCBIfam" id="TIGR02490">
    <property type="entry name" value="flgF"/>
    <property type="match status" value="1"/>
</dbReference>
<dbReference type="OrthoDB" id="9804559at2"/>
<dbReference type="EMBL" id="VCDI01000002">
    <property type="protein sequence ID" value="TLU73118.1"/>
    <property type="molecule type" value="Genomic_DNA"/>
</dbReference>
<dbReference type="InterPro" id="IPR019776">
    <property type="entry name" value="Flagellar_basal_body_rod_CS"/>
</dbReference>
<dbReference type="Pfam" id="PF06429">
    <property type="entry name" value="Flg_bbr_C"/>
    <property type="match status" value="1"/>
</dbReference>